<dbReference type="GO" id="GO:0016491">
    <property type="term" value="F:oxidoreductase activity"/>
    <property type="evidence" value="ECO:0007669"/>
    <property type="project" value="UniProtKB-KW"/>
</dbReference>
<name>A0A934U1C1_9NOCA</name>
<dbReference type="Proteomes" id="UP000655868">
    <property type="component" value="Unassembled WGS sequence"/>
</dbReference>
<dbReference type="InterPro" id="IPR029039">
    <property type="entry name" value="Flavoprotein-like_sf"/>
</dbReference>
<proteinExistence type="predicted"/>
<protein>
    <submittedName>
        <fullName evidence="5">NAD(P)H-dependent oxidoreductase</fullName>
    </submittedName>
</protein>
<keyword evidence="1" id="KW-0285">Flavoprotein</keyword>
<keyword evidence="6" id="KW-1185">Reference proteome</keyword>
<accession>A0A934U1C1</accession>
<dbReference type="AlphaFoldDB" id="A0A934U1C1"/>
<dbReference type="RefSeq" id="WP_199700876.1">
    <property type="nucleotide sequence ID" value="NZ_JAEMNV010000001.1"/>
</dbReference>
<comment type="caution">
    <text evidence="5">The sequence shown here is derived from an EMBL/GenBank/DDBJ whole genome shotgun (WGS) entry which is preliminary data.</text>
</comment>
<dbReference type="Pfam" id="PF03358">
    <property type="entry name" value="FMN_red"/>
    <property type="match status" value="1"/>
</dbReference>
<evidence type="ECO:0000313" key="6">
    <source>
        <dbReference type="Proteomes" id="UP000655868"/>
    </source>
</evidence>
<dbReference type="InterPro" id="IPR005025">
    <property type="entry name" value="FMN_Rdtase-like_dom"/>
</dbReference>
<dbReference type="PANTHER" id="PTHR43408">
    <property type="entry name" value="FMN REDUCTASE (NADPH)"/>
    <property type="match status" value="1"/>
</dbReference>
<organism evidence="5 6">
    <name type="scientific">Antrihabitans stalagmiti</name>
    <dbReference type="NCBI Taxonomy" id="2799499"/>
    <lineage>
        <taxon>Bacteria</taxon>
        <taxon>Bacillati</taxon>
        <taxon>Actinomycetota</taxon>
        <taxon>Actinomycetes</taxon>
        <taxon>Mycobacteriales</taxon>
        <taxon>Nocardiaceae</taxon>
        <taxon>Antrihabitans</taxon>
    </lineage>
</organism>
<evidence type="ECO:0000256" key="3">
    <source>
        <dbReference type="ARBA" id="ARBA00023002"/>
    </source>
</evidence>
<dbReference type="SUPFAM" id="SSF52218">
    <property type="entry name" value="Flavoproteins"/>
    <property type="match status" value="1"/>
</dbReference>
<keyword evidence="3" id="KW-0560">Oxidoreductase</keyword>
<dbReference type="PANTHER" id="PTHR43408:SF2">
    <property type="entry name" value="FMN REDUCTASE (NADPH)"/>
    <property type="match status" value="1"/>
</dbReference>
<evidence type="ECO:0000256" key="1">
    <source>
        <dbReference type="ARBA" id="ARBA00022630"/>
    </source>
</evidence>
<gene>
    <name evidence="5" type="ORF">JGU71_00210</name>
</gene>
<dbReference type="Gene3D" id="3.40.50.360">
    <property type="match status" value="1"/>
</dbReference>
<evidence type="ECO:0000313" key="5">
    <source>
        <dbReference type="EMBL" id="MBJ8337293.1"/>
    </source>
</evidence>
<sequence>MPRTPVVGVVVGNPRLGSRTTTVALEVADQVASALSGSVGKVVELADHAASVHDPDATEVQNDLESLRTVQVLVVASPTYKATYTGLLKSFVDRYGAGALDGVVAIPVMVGGAPQHALACEVHLRPLLVELGAVVPTRGLFVLEAELSRLPDVVGDWLSGGAEALRSNQRTAQPCRQVG</sequence>
<dbReference type="EMBL" id="JAEMNV010000001">
    <property type="protein sequence ID" value="MBJ8337293.1"/>
    <property type="molecule type" value="Genomic_DNA"/>
</dbReference>
<keyword evidence="2" id="KW-0288">FMN</keyword>
<feature type="domain" description="NADPH-dependent FMN reductase-like" evidence="4">
    <location>
        <begin position="7"/>
        <end position="144"/>
    </location>
</feature>
<evidence type="ECO:0000259" key="4">
    <source>
        <dbReference type="Pfam" id="PF03358"/>
    </source>
</evidence>
<reference evidence="5" key="1">
    <citation type="submission" date="2020-12" db="EMBL/GenBank/DDBJ databases">
        <title>Antrihabitans popcorni sp. nov. and Antrihabitans auranticaus sp. nov., isolated from a larva cave.</title>
        <authorList>
            <person name="Lee S.D."/>
            <person name="Kim I.S."/>
        </authorList>
    </citation>
    <scope>NUCLEOTIDE SEQUENCE</scope>
    <source>
        <strain evidence="5">YC3-6</strain>
    </source>
</reference>
<dbReference type="InterPro" id="IPR051814">
    <property type="entry name" value="NAD(P)H-dep_FMN_reductase"/>
</dbReference>
<evidence type="ECO:0000256" key="2">
    <source>
        <dbReference type="ARBA" id="ARBA00022643"/>
    </source>
</evidence>